<reference evidence="3" key="3">
    <citation type="submission" date="2020-09" db="EMBL/GenBank/DDBJ databases">
        <authorList>
            <person name="Sun Q."/>
            <person name="Zhou Y."/>
        </authorList>
    </citation>
    <scope>NUCLEOTIDE SEQUENCE</scope>
    <source>
        <strain evidence="3">CGMCC 4.7206</strain>
    </source>
</reference>
<keyword evidence="5" id="KW-1185">Reference proteome</keyword>
<proteinExistence type="predicted"/>
<dbReference type="EMBL" id="BMMT01000001">
    <property type="protein sequence ID" value="GGI69343.1"/>
    <property type="molecule type" value="Genomic_DNA"/>
</dbReference>
<evidence type="ECO:0000256" key="1">
    <source>
        <dbReference type="SAM" id="Coils"/>
    </source>
</evidence>
<reference evidence="2" key="4">
    <citation type="submission" date="2023-12" db="EMBL/GenBank/DDBJ databases">
        <authorList>
            <person name="Sun Q."/>
            <person name="Inoue M."/>
        </authorList>
    </citation>
    <scope>NUCLEOTIDE SEQUENCE</scope>
    <source>
        <strain evidence="2">JCM 10664</strain>
    </source>
</reference>
<evidence type="ECO:0000313" key="5">
    <source>
        <dbReference type="Proteomes" id="UP001500220"/>
    </source>
</evidence>
<evidence type="ECO:0000313" key="2">
    <source>
        <dbReference type="EMBL" id="GAA0512554.1"/>
    </source>
</evidence>
<sequence length="370" mass="41866">MRMLNDALWKVVQSGDDAAIFDILRESDPVRRANAEYRLRERNPAAWQLYLTLRAEDLDWPSVIDTWLPQLQARRDDLADAMAELYRGLSDSYDWPAGLSRAVNVDVDPRVLAALLEPDPARRKARVQEVLSNADTRTVLGQLLALGWGNIASRSDAASLIEPVREAFGRLKDMITSIHADPSLRRRALDDADQHALAALREPDQFRRLILELDLRINDPVAAVRFRELSGRKWPRWPELTAEGAGELVARYRATQQRVAEAEADLRAAMARVRSDPRFARYLATVNNDEELAQLLHRAAEHMVSDWRLVSNFPFAKVLDNGNRLVTELVTTGEFKNSWQTRDAGRGPLTATPAVVPSKNTWATPRRWVA</sequence>
<reference evidence="2 5" key="2">
    <citation type="journal article" date="2019" name="Int. J. Syst. Evol. Microbiol.">
        <title>The Global Catalogue of Microorganisms (GCM) 10K type strain sequencing project: providing services to taxonomists for standard genome sequencing and annotation.</title>
        <authorList>
            <consortium name="The Broad Institute Genomics Platform"/>
            <consortium name="The Broad Institute Genome Sequencing Center for Infectious Disease"/>
            <person name="Wu L."/>
            <person name="Ma J."/>
        </authorList>
    </citation>
    <scope>NUCLEOTIDE SEQUENCE [LARGE SCALE GENOMIC DNA]</scope>
    <source>
        <strain evidence="2 5">JCM 10664</strain>
    </source>
</reference>
<dbReference type="EMBL" id="BAAAHC010000005">
    <property type="protein sequence ID" value="GAA0512554.1"/>
    <property type="molecule type" value="Genomic_DNA"/>
</dbReference>
<keyword evidence="1" id="KW-0175">Coiled coil</keyword>
<dbReference type="AlphaFoldDB" id="A0A917N829"/>
<accession>A0A917N829</accession>
<feature type="coiled-coil region" evidence="1">
    <location>
        <begin position="245"/>
        <end position="272"/>
    </location>
</feature>
<gene>
    <name evidence="2" type="ORF">GCM10009545_13220</name>
    <name evidence="3" type="ORF">GCM10011581_02930</name>
</gene>
<protein>
    <submittedName>
        <fullName evidence="3">Uncharacterized protein</fullName>
    </submittedName>
</protein>
<evidence type="ECO:0000313" key="4">
    <source>
        <dbReference type="Proteomes" id="UP000597989"/>
    </source>
</evidence>
<dbReference type="Proteomes" id="UP001500220">
    <property type="component" value="Unassembled WGS sequence"/>
</dbReference>
<dbReference type="Proteomes" id="UP000597989">
    <property type="component" value="Unassembled WGS sequence"/>
</dbReference>
<evidence type="ECO:0000313" key="3">
    <source>
        <dbReference type="EMBL" id="GGI69343.1"/>
    </source>
</evidence>
<reference evidence="3 4" key="1">
    <citation type="journal article" date="2014" name="Int. J. Syst. Evol. Microbiol.">
        <title>Complete genome sequence of Corynebacterium casei LMG S-19264T (=DSM 44701T), isolated from a smear-ripened cheese.</title>
        <authorList>
            <consortium name="US DOE Joint Genome Institute (JGI-PGF)"/>
            <person name="Walter F."/>
            <person name="Albersmeier A."/>
            <person name="Kalinowski J."/>
            <person name="Ruckert C."/>
        </authorList>
    </citation>
    <scope>NUCLEOTIDE SEQUENCE [LARGE SCALE GENOMIC DNA]</scope>
    <source>
        <strain evidence="3 4">CGMCC 4.7206</strain>
    </source>
</reference>
<organism evidence="3 4">
    <name type="scientific">Saccharopolyspora thermophila</name>
    <dbReference type="NCBI Taxonomy" id="89367"/>
    <lineage>
        <taxon>Bacteria</taxon>
        <taxon>Bacillati</taxon>
        <taxon>Actinomycetota</taxon>
        <taxon>Actinomycetes</taxon>
        <taxon>Pseudonocardiales</taxon>
        <taxon>Pseudonocardiaceae</taxon>
        <taxon>Saccharopolyspora</taxon>
    </lineage>
</organism>
<name>A0A917N829_9PSEU</name>
<comment type="caution">
    <text evidence="3">The sequence shown here is derived from an EMBL/GenBank/DDBJ whole genome shotgun (WGS) entry which is preliminary data.</text>
</comment>